<name>A0A502FJF3_9PROT</name>
<dbReference type="RefSeq" id="WP_140885635.1">
    <property type="nucleotide sequence ID" value="NZ_RCZP01000027.1"/>
</dbReference>
<feature type="domain" description="Carbohydrate binding module xylan-binding" evidence="2">
    <location>
        <begin position="464"/>
        <end position="550"/>
    </location>
</feature>
<dbReference type="Pfam" id="PF02872">
    <property type="entry name" value="5_nucleotid_C"/>
    <property type="match status" value="1"/>
</dbReference>
<feature type="domain" description="Carbohydrate binding module xylan-binding" evidence="2">
    <location>
        <begin position="714"/>
        <end position="800"/>
    </location>
</feature>
<dbReference type="InterPro" id="IPR031768">
    <property type="entry name" value="CBM60_xylan-bd"/>
</dbReference>
<dbReference type="InterPro" id="IPR029052">
    <property type="entry name" value="Metallo-depent_PP-like"/>
</dbReference>
<evidence type="ECO:0000313" key="4">
    <source>
        <dbReference type="Proteomes" id="UP000317078"/>
    </source>
</evidence>
<protein>
    <recommendedName>
        <fullName evidence="5">Carbohydrate binding module xylan-binding domain-containing protein</fullName>
    </recommendedName>
</protein>
<feature type="domain" description="5'-Nucleotidase C-terminal" evidence="1">
    <location>
        <begin position="169"/>
        <end position="357"/>
    </location>
</feature>
<dbReference type="Proteomes" id="UP000317078">
    <property type="component" value="Unassembled WGS sequence"/>
</dbReference>
<gene>
    <name evidence="3" type="ORF">EAH89_20670</name>
</gene>
<dbReference type="GO" id="GO:0008253">
    <property type="term" value="F:5'-nucleotidase activity"/>
    <property type="evidence" value="ECO:0007669"/>
    <property type="project" value="TreeGrafter"/>
</dbReference>
<dbReference type="OrthoDB" id="5469761at2"/>
<dbReference type="SUPFAM" id="SSF56300">
    <property type="entry name" value="Metallo-dependent phosphatases"/>
    <property type="match status" value="1"/>
</dbReference>
<accession>A0A502FJF3</accession>
<dbReference type="Gene3D" id="2.60.60.40">
    <property type="match status" value="3"/>
</dbReference>
<dbReference type="InterPro" id="IPR008334">
    <property type="entry name" value="5'-Nucleotdase_C"/>
</dbReference>
<comment type="caution">
    <text evidence="3">The sequence shown here is derived from an EMBL/GenBank/DDBJ whole genome shotgun (WGS) entry which is preliminary data.</text>
</comment>
<dbReference type="Gene3D" id="3.60.21.10">
    <property type="match status" value="1"/>
</dbReference>
<dbReference type="Gene3D" id="3.90.780.10">
    <property type="entry name" value="5'-Nucleotidase, C-terminal domain"/>
    <property type="match status" value="1"/>
</dbReference>
<evidence type="ECO:0000259" key="1">
    <source>
        <dbReference type="Pfam" id="PF02872"/>
    </source>
</evidence>
<dbReference type="Pfam" id="PF16841">
    <property type="entry name" value="CBM60"/>
    <property type="match status" value="3"/>
</dbReference>
<proteinExistence type="predicted"/>
<dbReference type="GO" id="GO:0008768">
    <property type="term" value="F:UDP-sugar diphosphatase activity"/>
    <property type="evidence" value="ECO:0007669"/>
    <property type="project" value="TreeGrafter"/>
</dbReference>
<dbReference type="InterPro" id="IPR036907">
    <property type="entry name" value="5'-Nucleotdase_C_sf"/>
</dbReference>
<dbReference type="GO" id="GO:0030288">
    <property type="term" value="C:outer membrane-bounded periplasmic space"/>
    <property type="evidence" value="ECO:0007669"/>
    <property type="project" value="TreeGrafter"/>
</dbReference>
<dbReference type="InterPro" id="IPR006179">
    <property type="entry name" value="5_nucleotidase/apyrase"/>
</dbReference>
<keyword evidence="4" id="KW-1185">Reference proteome</keyword>
<feature type="domain" description="Carbohydrate binding module xylan-binding" evidence="2">
    <location>
        <begin position="591"/>
        <end position="675"/>
    </location>
</feature>
<dbReference type="PANTHER" id="PTHR11575">
    <property type="entry name" value="5'-NUCLEOTIDASE-RELATED"/>
    <property type="match status" value="1"/>
</dbReference>
<evidence type="ECO:0008006" key="5">
    <source>
        <dbReference type="Google" id="ProtNLM"/>
    </source>
</evidence>
<dbReference type="AlphaFoldDB" id="A0A502FJF3"/>
<reference evidence="3 4" key="1">
    <citation type="journal article" date="2019" name="Environ. Microbiol.">
        <title>Species interactions and distinct microbial communities in high Arctic permafrost affected cryosols are associated with the CH4 and CO2 gas fluxes.</title>
        <authorList>
            <person name="Altshuler I."/>
            <person name="Hamel J."/>
            <person name="Turney S."/>
            <person name="Magnuson E."/>
            <person name="Levesque R."/>
            <person name="Greer C."/>
            <person name="Whyte L.G."/>
        </authorList>
    </citation>
    <scope>NUCLEOTIDE SEQUENCE [LARGE SCALE GENOMIC DNA]</scope>
    <source>
        <strain evidence="3 4">S9.3B</strain>
    </source>
</reference>
<evidence type="ECO:0000259" key="2">
    <source>
        <dbReference type="Pfam" id="PF16841"/>
    </source>
</evidence>
<dbReference type="EMBL" id="RCZP01000027">
    <property type="protein sequence ID" value="TPG49585.1"/>
    <property type="molecule type" value="Genomic_DNA"/>
</dbReference>
<dbReference type="PANTHER" id="PTHR11575:SF24">
    <property type="entry name" value="5'-NUCLEOTIDASE"/>
    <property type="match status" value="1"/>
</dbReference>
<sequence>MSLESHLQVLANERLLGTLLKGVDIILGAGSNTRLGDADDLAVNFPGHAADFADTYPVVITAADGKPTLLVNTDNEYTYLGRLKVDFDANGEVILANLASDSAINGAYAATAGNVAAAWGTSLGDLDATAFAAGTKGSQVRDLTDAVQGVIVATDANVFGYTGVYLEGERSLVRSEETNLGSLSADANAFAFREALGLSADSFVVSFKNGGGIRAQIGTLSAPDPVDGSVDKLPPLANPAAGKQTGGVSLLDVENSLRFDNKLMAFDTTPEGLKAILEHGVAAGTLQGRFPQIGGVSFSWDPDLPAGSRVSDIGLLSADGRGLLALYNDGAVLPGAPARISVVTLNFLANGGDGYPAKENGENFRYLLSDGTLSGAVDEALNFTDPGVIAGATPSGSTLLGEQQAFGTYLAARYATPETAYALADTPVSLDERIQKLNFRADTVLAGISMPGTGITIGEGPDSLVLRISQDAWVGDAQYVVKVDGIQVGGVLTASALHASGQSDVVTVRGDWAGGLHGATIEFLNDAWGGTPQTDRNLYLDGATYNGVAVAGANAVLEKPGPAFVTFTDTGPVTVPAPASATIGAGADSLVLKISQDAYLGAAQYTVAVDGVQIDGVLAASATRASGGADTLTVLGNWSGGLHEITVQFLNDAWDGTPETDRNLYLEGATYNGVAVEGVVAALEKPVAASFTVLDMGPVGAPVTTTIGAGPDGLVLRVSQDAYRGDAAYTVSVDGVQIGGVLTASALRSTGSSDTLNVFGNWGEGVHEARIEFLNDAWGGTPETDRNLFLDGATYGGAVVNGATATLERPGAAVFTFEDAATSGSANNADLLFAS</sequence>
<dbReference type="GO" id="GO:0009166">
    <property type="term" value="P:nucleotide catabolic process"/>
    <property type="evidence" value="ECO:0007669"/>
    <property type="project" value="InterPro"/>
</dbReference>
<organism evidence="3 4">
    <name type="scientific">Muricoccus nepalensis</name>
    <dbReference type="NCBI Taxonomy" id="1854500"/>
    <lineage>
        <taxon>Bacteria</taxon>
        <taxon>Pseudomonadati</taxon>
        <taxon>Pseudomonadota</taxon>
        <taxon>Alphaproteobacteria</taxon>
        <taxon>Acetobacterales</taxon>
        <taxon>Roseomonadaceae</taxon>
        <taxon>Muricoccus</taxon>
    </lineage>
</organism>
<evidence type="ECO:0000313" key="3">
    <source>
        <dbReference type="EMBL" id="TPG49585.1"/>
    </source>
</evidence>
<dbReference type="SUPFAM" id="SSF55816">
    <property type="entry name" value="5'-nucleotidase (syn. UDP-sugar hydrolase), C-terminal domain"/>
    <property type="match status" value="1"/>
</dbReference>